<dbReference type="PANTHER" id="PTHR24317:SF7">
    <property type="entry name" value="PEROXISOMAL TRANS-2-ENOYL-COA REDUCTASE"/>
    <property type="match status" value="1"/>
</dbReference>
<comment type="catalytic activity">
    <reaction evidence="18">
        <text>a (2E)-enoyl-CoA + NADPH + H(+) = a 2,3-saturated acyl-CoA + NADP(+)</text>
        <dbReference type="Rhea" id="RHEA:33763"/>
        <dbReference type="ChEBI" id="CHEBI:15378"/>
        <dbReference type="ChEBI" id="CHEBI:57783"/>
        <dbReference type="ChEBI" id="CHEBI:58349"/>
        <dbReference type="ChEBI" id="CHEBI:58856"/>
        <dbReference type="ChEBI" id="CHEBI:65111"/>
        <dbReference type="EC" id="1.3.1.38"/>
    </reaction>
    <physiologicalReaction direction="left-to-right" evidence="18">
        <dbReference type="Rhea" id="RHEA:33764"/>
    </physiologicalReaction>
</comment>
<dbReference type="Pfam" id="PF13561">
    <property type="entry name" value="adh_short_C2"/>
    <property type="match status" value="1"/>
</dbReference>
<evidence type="ECO:0000313" key="22">
    <source>
        <dbReference type="EMBL" id="TXD32318.1"/>
    </source>
</evidence>
<comment type="catalytic activity">
    <reaction evidence="20">
        <text>(2E)-octenoyl-CoA + NADPH + H(+) = octanoyl-CoA + NADP(+)</text>
        <dbReference type="Rhea" id="RHEA:44952"/>
        <dbReference type="ChEBI" id="CHEBI:15378"/>
        <dbReference type="ChEBI" id="CHEBI:57386"/>
        <dbReference type="ChEBI" id="CHEBI:57783"/>
        <dbReference type="ChEBI" id="CHEBI:58349"/>
        <dbReference type="ChEBI" id="CHEBI:62242"/>
    </reaction>
    <physiologicalReaction direction="left-to-right" evidence="20">
        <dbReference type="Rhea" id="RHEA:44953"/>
    </physiologicalReaction>
</comment>
<evidence type="ECO:0000256" key="5">
    <source>
        <dbReference type="ARBA" id="ARBA00022832"/>
    </source>
</evidence>
<keyword evidence="9" id="KW-0576">Peroxisome</keyword>
<evidence type="ECO:0000256" key="9">
    <source>
        <dbReference type="ARBA" id="ARBA00023140"/>
    </source>
</evidence>
<evidence type="ECO:0000313" key="23">
    <source>
        <dbReference type="Proteomes" id="UP000321046"/>
    </source>
</evidence>
<evidence type="ECO:0000256" key="11">
    <source>
        <dbReference type="ARBA" id="ARBA00037124"/>
    </source>
</evidence>
<dbReference type="FunFam" id="3.40.50.720:FF:000084">
    <property type="entry name" value="Short-chain dehydrogenase reductase"/>
    <property type="match status" value="1"/>
</dbReference>
<comment type="pathway">
    <text evidence="2">Lipid metabolism.</text>
</comment>
<evidence type="ECO:0000256" key="18">
    <source>
        <dbReference type="ARBA" id="ARBA00049251"/>
    </source>
</evidence>
<comment type="subcellular location">
    <subcellularLocation>
        <location evidence="1">Peroxisome</location>
    </subcellularLocation>
</comment>
<proteinExistence type="predicted"/>
<evidence type="ECO:0000259" key="21">
    <source>
        <dbReference type="SMART" id="SM00822"/>
    </source>
</evidence>
<accession>A0A5C6X7F8</accession>
<evidence type="ECO:0000256" key="8">
    <source>
        <dbReference type="ARBA" id="ARBA00023098"/>
    </source>
</evidence>
<gene>
    <name evidence="22" type="ORF">FRC96_18055</name>
</gene>
<dbReference type="OrthoDB" id="9797020at2"/>
<dbReference type="InterPro" id="IPR052388">
    <property type="entry name" value="Peroxisomal_t2-enoyl-CoA_red"/>
</dbReference>
<organism evidence="22 23">
    <name type="scientific">Lujinxingia vulgaris</name>
    <dbReference type="NCBI Taxonomy" id="2600176"/>
    <lineage>
        <taxon>Bacteria</taxon>
        <taxon>Deltaproteobacteria</taxon>
        <taxon>Bradymonadales</taxon>
        <taxon>Lujinxingiaceae</taxon>
        <taxon>Lujinxingia</taxon>
    </lineage>
</organism>
<dbReference type="PRINTS" id="PR00080">
    <property type="entry name" value="SDRFAMILY"/>
</dbReference>
<evidence type="ECO:0000256" key="10">
    <source>
        <dbReference type="ARBA" id="ARBA00023160"/>
    </source>
</evidence>
<evidence type="ECO:0000256" key="1">
    <source>
        <dbReference type="ARBA" id="ARBA00004275"/>
    </source>
</evidence>
<evidence type="ECO:0000256" key="17">
    <source>
        <dbReference type="ARBA" id="ARBA00049108"/>
    </source>
</evidence>
<dbReference type="RefSeq" id="WP_146976549.1">
    <property type="nucleotide sequence ID" value="NZ_VOSL01000133.1"/>
</dbReference>
<evidence type="ECO:0000256" key="13">
    <source>
        <dbReference type="ARBA" id="ARBA00038849"/>
    </source>
</evidence>
<evidence type="ECO:0000256" key="2">
    <source>
        <dbReference type="ARBA" id="ARBA00005189"/>
    </source>
</evidence>
<dbReference type="PANTHER" id="PTHR24317">
    <property type="entry name" value="PEROXISOMAL TRANS-2-ENOYL-COA REDUCTASE"/>
    <property type="match status" value="1"/>
</dbReference>
<keyword evidence="3" id="KW-0444">Lipid biosynthesis</keyword>
<feature type="domain" description="Ketoreductase" evidence="21">
    <location>
        <begin position="12"/>
        <end position="207"/>
    </location>
</feature>
<evidence type="ECO:0000256" key="7">
    <source>
        <dbReference type="ARBA" id="ARBA00023002"/>
    </source>
</evidence>
<evidence type="ECO:0000256" key="14">
    <source>
        <dbReference type="ARBA" id="ARBA00041063"/>
    </source>
</evidence>
<comment type="catalytic activity">
    <reaction evidence="15">
        <text>(2E)-dodecenoyl-CoA + NADPH + H(+) = dodecanoyl-CoA + NADP(+)</text>
        <dbReference type="Rhea" id="RHEA:44964"/>
        <dbReference type="ChEBI" id="CHEBI:15378"/>
        <dbReference type="ChEBI" id="CHEBI:57330"/>
        <dbReference type="ChEBI" id="CHEBI:57375"/>
        <dbReference type="ChEBI" id="CHEBI:57783"/>
        <dbReference type="ChEBI" id="CHEBI:58349"/>
    </reaction>
    <physiologicalReaction direction="left-to-right" evidence="15">
        <dbReference type="Rhea" id="RHEA:44965"/>
    </physiologicalReaction>
</comment>
<dbReference type="EC" id="1.3.1.38" evidence="13"/>
<protein>
    <recommendedName>
        <fullName evidence="14">Peroxisomal trans-2-enoyl-CoA reductase</fullName>
        <ecNumber evidence="13">1.3.1.38</ecNumber>
    </recommendedName>
</protein>
<dbReference type="InterPro" id="IPR002347">
    <property type="entry name" value="SDR_fam"/>
</dbReference>
<evidence type="ECO:0000256" key="16">
    <source>
        <dbReference type="ARBA" id="ARBA00048686"/>
    </source>
</evidence>
<keyword evidence="4" id="KW-0597">Phosphoprotein</keyword>
<comment type="subunit">
    <text evidence="12">Interacts with PEX5, probably required to target it into peroxisomes.</text>
</comment>
<evidence type="ECO:0000256" key="20">
    <source>
        <dbReference type="ARBA" id="ARBA00049559"/>
    </source>
</evidence>
<comment type="catalytic activity">
    <reaction evidence="19">
        <text>(2E)-decenoyl-CoA + NADPH + H(+) = decanoyl-CoA + NADP(+)</text>
        <dbReference type="Rhea" id="RHEA:44960"/>
        <dbReference type="ChEBI" id="CHEBI:15378"/>
        <dbReference type="ChEBI" id="CHEBI:57783"/>
        <dbReference type="ChEBI" id="CHEBI:58349"/>
        <dbReference type="ChEBI" id="CHEBI:61406"/>
        <dbReference type="ChEBI" id="CHEBI:61430"/>
    </reaction>
    <physiologicalReaction direction="left-to-right" evidence="19">
        <dbReference type="Rhea" id="RHEA:44961"/>
    </physiologicalReaction>
</comment>
<dbReference type="InterPro" id="IPR057326">
    <property type="entry name" value="KR_dom"/>
</dbReference>
<comment type="catalytic activity">
    <reaction evidence="17">
        <text>(2E)-hexenoyl-CoA + NADPH + H(+) = hexanoyl-CoA + NADP(+)</text>
        <dbReference type="Rhea" id="RHEA:44956"/>
        <dbReference type="ChEBI" id="CHEBI:15378"/>
        <dbReference type="ChEBI" id="CHEBI:57783"/>
        <dbReference type="ChEBI" id="CHEBI:58349"/>
        <dbReference type="ChEBI" id="CHEBI:62077"/>
        <dbReference type="ChEBI" id="CHEBI:62620"/>
    </reaction>
    <physiologicalReaction direction="left-to-right" evidence="17">
        <dbReference type="Rhea" id="RHEA:44957"/>
    </physiologicalReaction>
</comment>
<keyword evidence="5" id="KW-0276">Fatty acid metabolism</keyword>
<comment type="caution">
    <text evidence="22">The sequence shown here is derived from an EMBL/GenBank/DDBJ whole genome shotgun (WGS) entry which is preliminary data.</text>
</comment>
<dbReference type="InterPro" id="IPR036291">
    <property type="entry name" value="NAD(P)-bd_dom_sf"/>
</dbReference>
<evidence type="ECO:0000256" key="19">
    <source>
        <dbReference type="ARBA" id="ARBA00049386"/>
    </source>
</evidence>
<comment type="catalytic activity">
    <reaction evidence="16">
        <text>(2E)-tetradecenoyl-CoA + NADPH + H(+) = tetradecanoyl-CoA + NADP(+)</text>
        <dbReference type="Rhea" id="RHEA:44968"/>
        <dbReference type="ChEBI" id="CHEBI:15378"/>
        <dbReference type="ChEBI" id="CHEBI:57385"/>
        <dbReference type="ChEBI" id="CHEBI:57783"/>
        <dbReference type="ChEBI" id="CHEBI:58349"/>
        <dbReference type="ChEBI" id="CHEBI:61405"/>
    </reaction>
    <physiologicalReaction direction="left-to-right" evidence="16">
        <dbReference type="Rhea" id="RHEA:44969"/>
    </physiologicalReaction>
</comment>
<dbReference type="SUPFAM" id="SSF51735">
    <property type="entry name" value="NAD(P)-binding Rossmann-fold domains"/>
    <property type="match status" value="1"/>
</dbReference>
<reference evidence="22 23" key="1">
    <citation type="submission" date="2019-08" db="EMBL/GenBank/DDBJ databases">
        <title>Bradymonadales sp. TMQ2.</title>
        <authorList>
            <person name="Liang Q."/>
        </authorList>
    </citation>
    <scope>NUCLEOTIDE SEQUENCE [LARGE SCALE GENOMIC DNA]</scope>
    <source>
        <strain evidence="22 23">TMQ2</strain>
    </source>
</reference>
<evidence type="ECO:0000256" key="4">
    <source>
        <dbReference type="ARBA" id="ARBA00022553"/>
    </source>
</evidence>
<dbReference type="SMART" id="SM00822">
    <property type="entry name" value="PKS_KR"/>
    <property type="match status" value="1"/>
</dbReference>
<name>A0A5C6X7F8_9DELT</name>
<evidence type="ECO:0000256" key="15">
    <source>
        <dbReference type="ARBA" id="ARBA00047570"/>
    </source>
</evidence>
<dbReference type="GO" id="GO:0006633">
    <property type="term" value="P:fatty acid biosynthetic process"/>
    <property type="evidence" value="ECO:0007669"/>
    <property type="project" value="UniProtKB-KW"/>
</dbReference>
<keyword evidence="6" id="KW-0521">NADP</keyword>
<dbReference type="AlphaFoldDB" id="A0A5C6X7F8"/>
<keyword evidence="8" id="KW-0443">Lipid metabolism</keyword>
<comment type="function">
    <text evidence="11">Participates in chain elongation of fatty acids. Catalyzes the reduction of trans-2-enoyl-CoAs of varying chain lengths from 6:1 to 16:1, having maximum activity with 10:1 CoA. Has no 2,4-dienoyl-CoA reductase activity.</text>
</comment>
<evidence type="ECO:0000256" key="12">
    <source>
        <dbReference type="ARBA" id="ARBA00038622"/>
    </source>
</evidence>
<evidence type="ECO:0000256" key="3">
    <source>
        <dbReference type="ARBA" id="ARBA00022516"/>
    </source>
</evidence>
<dbReference type="PRINTS" id="PR00081">
    <property type="entry name" value="GDHRDH"/>
</dbReference>
<dbReference type="Gene3D" id="3.40.50.720">
    <property type="entry name" value="NAD(P)-binding Rossmann-like Domain"/>
    <property type="match status" value="1"/>
</dbReference>
<evidence type="ECO:0000256" key="6">
    <source>
        <dbReference type="ARBA" id="ARBA00022857"/>
    </source>
</evidence>
<keyword evidence="7" id="KW-0560">Oxidoreductase</keyword>
<sequence length="261" mass="26920">MSVFRAGLFEGKVVLITGGGTGIGRALALAFGALGATVVVAARREAPLLAVVEAIEERGGRARMYTLDVRDEARVDEVVGLVWKESGAVDVLVNNAGGNFVSPAVAMNARGFKAVLDINLVGTFLMSQAVGTRWLDEGKGGSIINLSATNAEGGSPLMAHSGASKAGINSLTQTLAVEWGGAGIRVNAVCPGPVRTEGSDERLWTDEALVERVEAGIPLGRFATPEDVVGVVMFLASEAGAFLTGSLIALDGGERLRGLIF</sequence>
<dbReference type="GO" id="GO:0019166">
    <property type="term" value="F:trans-2-enoyl-CoA reductase (NADPH) activity"/>
    <property type="evidence" value="ECO:0007669"/>
    <property type="project" value="UniProtKB-EC"/>
</dbReference>
<dbReference type="Proteomes" id="UP000321046">
    <property type="component" value="Unassembled WGS sequence"/>
</dbReference>
<dbReference type="EMBL" id="VOSL01000133">
    <property type="protein sequence ID" value="TXD32318.1"/>
    <property type="molecule type" value="Genomic_DNA"/>
</dbReference>
<keyword evidence="10" id="KW-0275">Fatty acid biosynthesis</keyword>